<dbReference type="AlphaFoldDB" id="A0AA40X1M1"/>
<evidence type="ECO:0000313" key="1">
    <source>
        <dbReference type="EMBL" id="MBF6636774.1"/>
    </source>
</evidence>
<comment type="caution">
    <text evidence="1">The sequence shown here is derived from an EMBL/GenBank/DDBJ whole genome shotgun (WGS) entry which is preliminary data.</text>
</comment>
<proteinExistence type="predicted"/>
<evidence type="ECO:0000313" key="2">
    <source>
        <dbReference type="Proteomes" id="UP000705283"/>
    </source>
</evidence>
<evidence type="ECO:0008006" key="3">
    <source>
        <dbReference type="Google" id="ProtNLM"/>
    </source>
</evidence>
<dbReference type="InterPro" id="IPR009000">
    <property type="entry name" value="Transl_B-barrel_sf"/>
</dbReference>
<dbReference type="Gene3D" id="2.40.30.130">
    <property type="match status" value="1"/>
</dbReference>
<dbReference type="Proteomes" id="UP000705283">
    <property type="component" value="Unassembled WGS sequence"/>
</dbReference>
<organism evidence="1 2">
    <name type="scientific">Rouxiella silvae</name>
    <dbReference type="NCBI Taxonomy" id="1646373"/>
    <lineage>
        <taxon>Bacteria</taxon>
        <taxon>Pseudomonadati</taxon>
        <taxon>Pseudomonadota</taxon>
        <taxon>Gammaproteobacteria</taxon>
        <taxon>Enterobacterales</taxon>
        <taxon>Yersiniaceae</taxon>
        <taxon>Rouxiella</taxon>
    </lineage>
</organism>
<name>A0AA40X1M1_9GAMM</name>
<dbReference type="Gene3D" id="3.30.980.10">
    <property type="entry name" value="Threonyl-trna Synthetase, Chain A, domain 2"/>
    <property type="match status" value="1"/>
</dbReference>
<dbReference type="SUPFAM" id="SSF50447">
    <property type="entry name" value="Translation proteins"/>
    <property type="match status" value="1"/>
</dbReference>
<dbReference type="EMBL" id="JADMKS010000003">
    <property type="protein sequence ID" value="MBF6636774.1"/>
    <property type="molecule type" value="Genomic_DNA"/>
</dbReference>
<accession>A0AA40X1M1</accession>
<dbReference type="GO" id="GO:0000166">
    <property type="term" value="F:nucleotide binding"/>
    <property type="evidence" value="ECO:0007669"/>
    <property type="project" value="InterPro"/>
</dbReference>
<dbReference type="InterPro" id="IPR018163">
    <property type="entry name" value="Thr/Ala-tRNA-synth_IIc_edit"/>
</dbReference>
<sequence length="220" mass="24450">MTQQPRYLEDTYCFSIESEVVARGSDEHGEWIALKDNIFHPQGGGQPADIGWVNDIAVKVRRHASGLVALYPVQALEFVENEVLRAKVSPAERLRNSALHTAGHFLNFALYPYGWKGIAGHHFPGESRVEFSPIGPDALAVDALPLREIEEEMAARLRDGAEVKAWREGETRITLIENTEPILCGGTHLANINQIADLTIKSAKFKKGTLRVSYDAAYRD</sequence>
<dbReference type="PANTHER" id="PTHR43462">
    <property type="entry name" value="ALANYL-TRNA EDITING PROTEIN"/>
    <property type="match status" value="1"/>
</dbReference>
<dbReference type="InterPro" id="IPR051335">
    <property type="entry name" value="Alanyl-tRNA_Editing_Enzymes"/>
</dbReference>
<protein>
    <recommendedName>
        <fullName evidence="3">Threonyl/alanyl tRNA synthetase SAD domain-containing protein</fullName>
    </recommendedName>
</protein>
<reference evidence="1" key="2">
    <citation type="submission" date="2022-09" db="EMBL/GenBank/DDBJ databases">
        <title>Rouxiella aceris sp. nov., isolated from tree sap and emended description of the genus Rhouxiella.</title>
        <authorList>
            <person name="Kim I.S."/>
        </authorList>
    </citation>
    <scope>NUCLEOTIDE SEQUENCE</scope>
    <source>
        <strain evidence="1">SAP-2</strain>
    </source>
</reference>
<dbReference type="PANTHER" id="PTHR43462:SF2">
    <property type="entry name" value="THREONYL AND ALANYL TRNA SYNTHETASE SECOND ADDITIONAL DOMAIN-CONTAINING PROTEIN"/>
    <property type="match status" value="1"/>
</dbReference>
<dbReference type="RefSeq" id="WP_194977857.1">
    <property type="nucleotide sequence ID" value="NZ_JADMKS010000003.1"/>
</dbReference>
<gene>
    <name evidence="1" type="ORF">ITX54_08935</name>
</gene>
<dbReference type="SUPFAM" id="SSF55186">
    <property type="entry name" value="ThrRS/AlaRS common domain"/>
    <property type="match status" value="1"/>
</dbReference>
<reference evidence="1" key="1">
    <citation type="submission" date="2020-11" db="EMBL/GenBank/DDBJ databases">
        <authorList>
            <person name="Lee S.D."/>
        </authorList>
    </citation>
    <scope>NUCLEOTIDE SEQUENCE</scope>
    <source>
        <strain evidence="1">SAP-2</strain>
    </source>
</reference>